<keyword evidence="1" id="KW-0863">Zinc-finger</keyword>
<name>A0A507E2Y5_9FUNG</name>
<dbReference type="PROSITE" id="PS50157">
    <property type="entry name" value="ZINC_FINGER_C2H2_2"/>
    <property type="match status" value="2"/>
</dbReference>
<dbReference type="PROSITE" id="PS00028">
    <property type="entry name" value="ZINC_FINGER_C2H2_1"/>
    <property type="match status" value="2"/>
</dbReference>
<feature type="region of interest" description="Disordered" evidence="2">
    <location>
        <begin position="187"/>
        <end position="219"/>
    </location>
</feature>
<protein>
    <recommendedName>
        <fullName evidence="3">C2H2-type domain-containing protein</fullName>
    </recommendedName>
</protein>
<dbReference type="InterPro" id="IPR036236">
    <property type="entry name" value="Znf_C2H2_sf"/>
</dbReference>
<organism evidence="4 5">
    <name type="scientific">Powellomyces hirtus</name>
    <dbReference type="NCBI Taxonomy" id="109895"/>
    <lineage>
        <taxon>Eukaryota</taxon>
        <taxon>Fungi</taxon>
        <taxon>Fungi incertae sedis</taxon>
        <taxon>Chytridiomycota</taxon>
        <taxon>Chytridiomycota incertae sedis</taxon>
        <taxon>Chytridiomycetes</taxon>
        <taxon>Spizellomycetales</taxon>
        <taxon>Powellomycetaceae</taxon>
        <taxon>Powellomyces</taxon>
    </lineage>
</organism>
<keyword evidence="1" id="KW-0862">Zinc</keyword>
<feature type="region of interest" description="Disordered" evidence="2">
    <location>
        <begin position="12"/>
        <end position="36"/>
    </location>
</feature>
<evidence type="ECO:0000259" key="3">
    <source>
        <dbReference type="PROSITE" id="PS50157"/>
    </source>
</evidence>
<accession>A0A507E2Y5</accession>
<proteinExistence type="predicted"/>
<dbReference type="GO" id="GO:0008270">
    <property type="term" value="F:zinc ion binding"/>
    <property type="evidence" value="ECO:0007669"/>
    <property type="project" value="UniProtKB-KW"/>
</dbReference>
<reference evidence="4 5" key="1">
    <citation type="journal article" date="2019" name="Sci. Rep.">
        <title>Comparative genomics of chytrid fungi reveal insights into the obligate biotrophic and pathogenic lifestyle of Synchytrium endobioticum.</title>
        <authorList>
            <person name="van de Vossenberg B.T.L.H."/>
            <person name="Warris S."/>
            <person name="Nguyen H.D.T."/>
            <person name="van Gent-Pelzer M.P.E."/>
            <person name="Joly D.L."/>
            <person name="van de Geest H.C."/>
            <person name="Bonants P.J.M."/>
            <person name="Smith D.S."/>
            <person name="Levesque C.A."/>
            <person name="van der Lee T.A.J."/>
        </authorList>
    </citation>
    <scope>NUCLEOTIDE SEQUENCE [LARGE SCALE GENOMIC DNA]</scope>
    <source>
        <strain evidence="4 5">CBS 809.83</strain>
    </source>
</reference>
<dbReference type="STRING" id="109895.A0A507E2Y5"/>
<dbReference type="EMBL" id="QEAQ01000040">
    <property type="protein sequence ID" value="TPX58204.1"/>
    <property type="molecule type" value="Genomic_DNA"/>
</dbReference>
<evidence type="ECO:0000256" key="1">
    <source>
        <dbReference type="PROSITE-ProRule" id="PRU00042"/>
    </source>
</evidence>
<dbReference type="InterPro" id="IPR013087">
    <property type="entry name" value="Znf_C2H2_type"/>
</dbReference>
<dbReference type="AlphaFoldDB" id="A0A507E2Y5"/>
<dbReference type="SUPFAM" id="SSF57667">
    <property type="entry name" value="beta-beta-alpha zinc fingers"/>
    <property type="match status" value="1"/>
</dbReference>
<gene>
    <name evidence="4" type="ORF">PhCBS80983_g03294</name>
</gene>
<dbReference type="SMART" id="SM00355">
    <property type="entry name" value="ZnF_C2H2"/>
    <property type="match status" value="2"/>
</dbReference>
<keyword evidence="1" id="KW-0479">Metal-binding</keyword>
<comment type="caution">
    <text evidence="4">The sequence shown here is derived from an EMBL/GenBank/DDBJ whole genome shotgun (WGS) entry which is preliminary data.</text>
</comment>
<feature type="domain" description="C2H2-type" evidence="3">
    <location>
        <begin position="241"/>
        <end position="268"/>
    </location>
</feature>
<dbReference type="Gene3D" id="3.30.160.60">
    <property type="entry name" value="Classic Zinc Finger"/>
    <property type="match status" value="1"/>
</dbReference>
<evidence type="ECO:0000256" key="2">
    <source>
        <dbReference type="SAM" id="MobiDB-lite"/>
    </source>
</evidence>
<feature type="compositionally biased region" description="Pro residues" evidence="2">
    <location>
        <begin position="195"/>
        <end position="213"/>
    </location>
</feature>
<evidence type="ECO:0000313" key="5">
    <source>
        <dbReference type="Proteomes" id="UP000318582"/>
    </source>
</evidence>
<keyword evidence="5" id="KW-1185">Reference proteome</keyword>
<feature type="domain" description="C2H2-type" evidence="3">
    <location>
        <begin position="271"/>
        <end position="302"/>
    </location>
</feature>
<sequence>MQTLVTAHPFFSSPSSQPWRGQHVAPLPSHTPPQFTDEQFTHEQLADDQLFNSSYNYSSTSDYNYNDIHTEFDPLFSALYHHQHHHHQSYNHEGLPCVRWWECPCPAAQTQRQQQQQRLQVAGAWMWGGEPEYEMGLPVKQEPVFEEEEVAGIDVNAGMQLRMPFTPPDHIRPLPPHVPLSAIQSPIRSVKRSPSPSPLPAPSPITPSPPPTPRVDLKPIPKKRALATSAPHRDSKKSRPHICPTCFRAFHRRFNMTIHQATHNPRREKQYTCTIPRCKSRFWRMPDLRRHLRTVEHPRVDENCDQVESD</sequence>
<dbReference type="Proteomes" id="UP000318582">
    <property type="component" value="Unassembled WGS sequence"/>
</dbReference>
<evidence type="ECO:0000313" key="4">
    <source>
        <dbReference type="EMBL" id="TPX58204.1"/>
    </source>
</evidence>